<accession>A0A8J7UH76</accession>
<comment type="caution">
    <text evidence="2">The sequence shown here is derived from an EMBL/GenBank/DDBJ whole genome shotgun (WGS) entry which is preliminary data.</text>
</comment>
<name>A0A8J7UH76_9HYPH</name>
<evidence type="ECO:0000313" key="3">
    <source>
        <dbReference type="Proteomes" id="UP000666240"/>
    </source>
</evidence>
<organism evidence="2 3">
    <name type="scientific">Tianweitania sediminis</name>
    <dbReference type="NCBI Taxonomy" id="1502156"/>
    <lineage>
        <taxon>Bacteria</taxon>
        <taxon>Pseudomonadati</taxon>
        <taxon>Pseudomonadota</taxon>
        <taxon>Alphaproteobacteria</taxon>
        <taxon>Hyphomicrobiales</taxon>
        <taxon>Phyllobacteriaceae</taxon>
        <taxon>Tianweitania</taxon>
    </lineage>
</organism>
<dbReference type="InterPro" id="IPR011740">
    <property type="entry name" value="DUF2460"/>
</dbReference>
<feature type="domain" description="DUF2460" evidence="1">
    <location>
        <begin position="5"/>
        <end position="208"/>
    </location>
</feature>
<dbReference type="NCBIfam" id="TIGR02217">
    <property type="entry name" value="chp_TIGR02217"/>
    <property type="match status" value="1"/>
</dbReference>
<dbReference type="EMBL" id="JAGIYY010000002">
    <property type="protein sequence ID" value="MBP0438904.1"/>
    <property type="molecule type" value="Genomic_DNA"/>
</dbReference>
<dbReference type="AlphaFoldDB" id="A0A8J7UH76"/>
<proteinExistence type="predicted"/>
<dbReference type="Pfam" id="PF09343">
    <property type="entry name" value="DUF2460"/>
    <property type="match status" value="1"/>
</dbReference>
<sequence length="210" mass="22875">MQEFHDALFPTAISFGATGGPERKVEIVQLTSGREARNLRLRHSRRRYDVGTGLRALADLYAVLAFFEARRGSLHPFRFRDPFDMKSCLPDQAITPLDQPLGTPEGEPAAFQLAKTYGTGEASYVRPIRKIVAGSVRCAVDGVELREDRFAVDPATGLLTLADPVAPGAALTAGFEFHVPVRFDAEHLSLSLTAFKAGQIPSIPLIEVSL</sequence>
<dbReference type="Proteomes" id="UP000666240">
    <property type="component" value="Unassembled WGS sequence"/>
</dbReference>
<evidence type="ECO:0000313" key="2">
    <source>
        <dbReference type="EMBL" id="MBP0438904.1"/>
    </source>
</evidence>
<reference evidence="2" key="1">
    <citation type="submission" date="2021-03" db="EMBL/GenBank/DDBJ databases">
        <title>Genome sequencing and assembly of Tianweitania sediminis.</title>
        <authorList>
            <person name="Chhetri G."/>
        </authorList>
    </citation>
    <scope>NUCLEOTIDE SEQUENCE</scope>
    <source>
        <strain evidence="2">Z8</strain>
    </source>
</reference>
<gene>
    <name evidence="2" type="ORF">J5Y06_09610</name>
</gene>
<protein>
    <submittedName>
        <fullName evidence="2">DUF2460 domain-containing protein</fullName>
    </submittedName>
</protein>
<keyword evidence="3" id="KW-1185">Reference proteome</keyword>
<dbReference type="RefSeq" id="WP_209334906.1">
    <property type="nucleotide sequence ID" value="NZ_JAGIYY010000002.1"/>
</dbReference>
<evidence type="ECO:0000259" key="1">
    <source>
        <dbReference type="Pfam" id="PF09343"/>
    </source>
</evidence>